<accession>T0QQA2</accession>
<dbReference type="InterPro" id="IPR013783">
    <property type="entry name" value="Ig-like_fold"/>
</dbReference>
<evidence type="ECO:0000313" key="3">
    <source>
        <dbReference type="Proteomes" id="UP000030762"/>
    </source>
</evidence>
<dbReference type="VEuPathDB" id="FungiDB:SDRG_06777"/>
<dbReference type="InterPro" id="IPR008962">
    <property type="entry name" value="PapD-like_sf"/>
</dbReference>
<dbReference type="RefSeq" id="XP_008610802.1">
    <property type="nucleotide sequence ID" value="XM_008612580.1"/>
</dbReference>
<reference evidence="2 3" key="1">
    <citation type="submission" date="2012-04" db="EMBL/GenBank/DDBJ databases">
        <title>The Genome Sequence of Saprolegnia declina VS20.</title>
        <authorList>
            <consortium name="The Broad Institute Genome Sequencing Platform"/>
            <person name="Russ C."/>
            <person name="Nusbaum C."/>
            <person name="Tyler B."/>
            <person name="van West P."/>
            <person name="Dieguez-Uribeondo J."/>
            <person name="de Bruijn I."/>
            <person name="Tripathy S."/>
            <person name="Jiang R."/>
            <person name="Young S.K."/>
            <person name="Zeng Q."/>
            <person name="Gargeya S."/>
            <person name="Fitzgerald M."/>
            <person name="Haas B."/>
            <person name="Abouelleil A."/>
            <person name="Alvarado L."/>
            <person name="Arachchi H.M."/>
            <person name="Berlin A."/>
            <person name="Chapman S.B."/>
            <person name="Goldberg J."/>
            <person name="Griggs A."/>
            <person name="Gujja S."/>
            <person name="Hansen M."/>
            <person name="Howarth C."/>
            <person name="Imamovic A."/>
            <person name="Larimer J."/>
            <person name="McCowen C."/>
            <person name="Montmayeur A."/>
            <person name="Murphy C."/>
            <person name="Neiman D."/>
            <person name="Pearson M."/>
            <person name="Priest M."/>
            <person name="Roberts A."/>
            <person name="Saif S."/>
            <person name="Shea T."/>
            <person name="Sisk P."/>
            <person name="Sykes S."/>
            <person name="Wortman J."/>
            <person name="Nusbaum C."/>
            <person name="Birren B."/>
        </authorList>
    </citation>
    <scope>NUCLEOTIDE SEQUENCE [LARGE SCALE GENOMIC DNA]</scope>
    <source>
        <strain evidence="2 3">VS20</strain>
    </source>
</reference>
<sequence length="141" mass="14747">MGSAQGRPTAVRSSSPRRASVLAPTAFDQHAVLDPSESLAFTLIPNTSPVALLTLHNVGATVLTFAVQTKAAHAHRFFADPPQGIVGPGKCATVVVGLKQGFCRAFLAAAPDDRSHEPYSLLVHGLLGRRQDDDGVAARAL</sequence>
<evidence type="ECO:0000313" key="2">
    <source>
        <dbReference type="EMBL" id="EQC36040.1"/>
    </source>
</evidence>
<dbReference type="InterPro" id="IPR000535">
    <property type="entry name" value="MSP_dom"/>
</dbReference>
<evidence type="ECO:0000259" key="1">
    <source>
        <dbReference type="PROSITE" id="PS50202"/>
    </source>
</evidence>
<dbReference type="SUPFAM" id="SSF49354">
    <property type="entry name" value="PapD-like"/>
    <property type="match status" value="1"/>
</dbReference>
<dbReference type="OrthoDB" id="10353226at2759"/>
<dbReference type="InParanoid" id="T0QQA2"/>
<proteinExistence type="predicted"/>
<protein>
    <recommendedName>
        <fullName evidence="1">MSP domain-containing protein</fullName>
    </recommendedName>
</protein>
<gene>
    <name evidence="2" type="ORF">SDRG_06777</name>
</gene>
<feature type="domain" description="MSP" evidence="1">
    <location>
        <begin position="30"/>
        <end position="141"/>
    </location>
</feature>
<name>T0QQA2_SAPDV</name>
<dbReference type="OMA" id="IVGPGKC"/>
<dbReference type="EMBL" id="JH767149">
    <property type="protein sequence ID" value="EQC36040.1"/>
    <property type="molecule type" value="Genomic_DNA"/>
</dbReference>
<dbReference type="Gene3D" id="2.60.40.10">
    <property type="entry name" value="Immunoglobulins"/>
    <property type="match status" value="1"/>
</dbReference>
<dbReference type="GeneID" id="19947504"/>
<keyword evidence="3" id="KW-1185">Reference proteome</keyword>
<dbReference type="Proteomes" id="UP000030762">
    <property type="component" value="Unassembled WGS sequence"/>
</dbReference>
<dbReference type="Pfam" id="PF00635">
    <property type="entry name" value="Motile_Sperm"/>
    <property type="match status" value="1"/>
</dbReference>
<organism evidence="2 3">
    <name type="scientific">Saprolegnia diclina (strain VS20)</name>
    <dbReference type="NCBI Taxonomy" id="1156394"/>
    <lineage>
        <taxon>Eukaryota</taxon>
        <taxon>Sar</taxon>
        <taxon>Stramenopiles</taxon>
        <taxon>Oomycota</taxon>
        <taxon>Saprolegniomycetes</taxon>
        <taxon>Saprolegniales</taxon>
        <taxon>Saprolegniaceae</taxon>
        <taxon>Saprolegnia</taxon>
    </lineage>
</organism>
<dbReference type="PROSITE" id="PS50202">
    <property type="entry name" value="MSP"/>
    <property type="match status" value="1"/>
</dbReference>
<dbReference type="AlphaFoldDB" id="T0QQA2"/>